<dbReference type="InterPro" id="IPR013783">
    <property type="entry name" value="Ig-like_fold"/>
</dbReference>
<name>A0A1H1LIL2_9FLAO</name>
<evidence type="ECO:0000313" key="10">
    <source>
        <dbReference type="Proteomes" id="UP000198858"/>
    </source>
</evidence>
<evidence type="ECO:0000256" key="1">
    <source>
        <dbReference type="ARBA" id="ARBA00007401"/>
    </source>
</evidence>
<dbReference type="GO" id="GO:0005975">
    <property type="term" value="P:carbohydrate metabolic process"/>
    <property type="evidence" value="ECO:0007669"/>
    <property type="project" value="InterPro"/>
</dbReference>
<dbReference type="InterPro" id="IPR021720">
    <property type="entry name" value="Malectin_dom"/>
</dbReference>
<evidence type="ECO:0000256" key="4">
    <source>
        <dbReference type="RuleBase" id="RU361154"/>
    </source>
</evidence>
<dbReference type="SUPFAM" id="SSF49303">
    <property type="entry name" value="beta-Galactosidase/glucuronidase domain"/>
    <property type="match status" value="1"/>
</dbReference>
<dbReference type="InterPro" id="IPR036156">
    <property type="entry name" value="Beta-gal/glucu_dom_sf"/>
</dbReference>
<dbReference type="SUPFAM" id="SSF49785">
    <property type="entry name" value="Galactose-binding domain-like"/>
    <property type="match status" value="1"/>
</dbReference>
<dbReference type="Gene3D" id="2.60.120.260">
    <property type="entry name" value="Galactose-binding domain-like"/>
    <property type="match status" value="1"/>
</dbReference>
<evidence type="ECO:0000259" key="5">
    <source>
        <dbReference type="Pfam" id="PF00703"/>
    </source>
</evidence>
<dbReference type="Pfam" id="PF02836">
    <property type="entry name" value="Glyco_hydro_2_C"/>
    <property type="match status" value="1"/>
</dbReference>
<dbReference type="EMBL" id="LT629745">
    <property type="protein sequence ID" value="SDR73709.1"/>
    <property type="molecule type" value="Genomic_DNA"/>
</dbReference>
<gene>
    <name evidence="9" type="ORF">SAMN04488552_0791</name>
</gene>
<evidence type="ECO:0000259" key="8">
    <source>
        <dbReference type="Pfam" id="PF11721"/>
    </source>
</evidence>
<comment type="similarity">
    <text evidence="1 4">Belongs to the glycosyl hydrolase 2 family.</text>
</comment>
<dbReference type="Pfam" id="PF11721">
    <property type="entry name" value="Malectin"/>
    <property type="match status" value="1"/>
</dbReference>
<organism evidence="9 10">
    <name type="scientific">Christiangramia echinicola</name>
    <dbReference type="NCBI Taxonomy" id="279359"/>
    <lineage>
        <taxon>Bacteria</taxon>
        <taxon>Pseudomonadati</taxon>
        <taxon>Bacteroidota</taxon>
        <taxon>Flavobacteriia</taxon>
        <taxon>Flavobacteriales</taxon>
        <taxon>Flavobacteriaceae</taxon>
        <taxon>Christiangramia</taxon>
    </lineage>
</organism>
<dbReference type="InterPro" id="IPR006104">
    <property type="entry name" value="Glyco_hydro_2_N"/>
</dbReference>
<dbReference type="Gene3D" id="2.60.120.430">
    <property type="entry name" value="Galactose-binding lectin"/>
    <property type="match status" value="1"/>
</dbReference>
<dbReference type="InterPro" id="IPR051913">
    <property type="entry name" value="GH2_Domain-Containing"/>
</dbReference>
<accession>A0A1H1LIL2</accession>
<proteinExistence type="inferred from homology"/>
<dbReference type="GO" id="GO:0004553">
    <property type="term" value="F:hydrolase activity, hydrolyzing O-glycosyl compounds"/>
    <property type="evidence" value="ECO:0007669"/>
    <property type="project" value="InterPro"/>
</dbReference>
<keyword evidence="3 4" id="KW-0326">Glycosidase</keyword>
<dbReference type="InterPro" id="IPR006101">
    <property type="entry name" value="Glyco_hydro_2"/>
</dbReference>
<dbReference type="Gene3D" id="2.60.40.10">
    <property type="entry name" value="Immunoglobulins"/>
    <property type="match status" value="2"/>
</dbReference>
<evidence type="ECO:0000313" key="9">
    <source>
        <dbReference type="EMBL" id="SDR73709.1"/>
    </source>
</evidence>
<dbReference type="RefSeq" id="WP_089661378.1">
    <property type="nucleotide sequence ID" value="NZ_LT629745.1"/>
</dbReference>
<keyword evidence="10" id="KW-1185">Reference proteome</keyword>
<reference evidence="9 10" key="1">
    <citation type="submission" date="2016-10" db="EMBL/GenBank/DDBJ databases">
        <authorList>
            <person name="Varghese N."/>
            <person name="Submissions S."/>
        </authorList>
    </citation>
    <scope>NUCLEOTIDE SEQUENCE [LARGE SCALE GENOMIC DNA]</scope>
    <source>
        <strain evidence="9 10">Mar_2010_102</strain>
    </source>
</reference>
<dbReference type="Pfam" id="PF02837">
    <property type="entry name" value="Glyco_hydro_2_N"/>
    <property type="match status" value="1"/>
</dbReference>
<dbReference type="PROSITE" id="PS00719">
    <property type="entry name" value="GLYCOSYL_HYDROL_F2_1"/>
    <property type="match status" value="1"/>
</dbReference>
<dbReference type="InterPro" id="IPR008979">
    <property type="entry name" value="Galactose-bd-like_sf"/>
</dbReference>
<evidence type="ECO:0000259" key="6">
    <source>
        <dbReference type="Pfam" id="PF02836"/>
    </source>
</evidence>
<sequence>MKFSKYLPILLILLCNSISGQRLVKTMNSGWEFQLENSETPETVNIPHTWNAEDAFQENAGYFRGKGIYKKQMTVPAAWEEQSVFLKFEGANQVTKLFINDNLAGEHTGGYTAFVFEISEFLKFGYTNEIRIEVDNSHDLDIPPLEADFNFYGGIYRDLELIITGKSHFNFEGEAAGNLIVKTPEVSKDKAKINFSGSLIHSEDSELKLQIEISDPSGKKVSEYEKEVETEEFSVDFNLNDPALWSPEDPTLYGLSAKLIDTDSGEVVDTYSTKFGCRWFKADPEKGFILNGKPIKLIGANRHQDFENMGNAVPNSIHRKDYQMIKDMGANFIRTAHYPQDPEVYRLCDELGLLVWTEIPVINDVTDSEAYHQNSVNMLREQVLQLYNHPSIVFWGYMNEIFIRLVFTGDMSEADKRAKIETSVKLAEKLEAETKKLDSSRLSVMALHENELYNTSGIADIPDVIGWNLYFGWYTQGLENLGKFLDQQHEKYPERPILISEYGPGSDSRIQTNDPKPWDFSEAYQLKSHVSYLNQVIARDYMIGMAAWNFADFGSSGRQDSRPFINQKGLVNFNREPKDIYHYYKARLVDEDLVYIAGRNFENRIIKKSEPVRIKVFANSENVQLSVDSKKELTSDVVDNIAEFNLNLTEGDHHLKAVSGNAEHFRNITVQFRENLLDNIANSPLLINTGSHSDFIDEETGEIWISDQEYSRSFGYVGGGTFQQSDNKFQGSASNIKLTTKEPLYQTMREGLDAYNINVPQGKYRISLLMTEPNRSASTKSIYNLGSDAQTTSEEARVFDIMINGKMVEKDLNLAAEYGILTAAELNYIVETKDNIEVQFKSSSGKPVLSGIRVEKL</sequence>
<evidence type="ECO:0000259" key="7">
    <source>
        <dbReference type="Pfam" id="PF02837"/>
    </source>
</evidence>
<keyword evidence="2 4" id="KW-0378">Hydrolase</keyword>
<dbReference type="InterPro" id="IPR017853">
    <property type="entry name" value="GH"/>
</dbReference>
<evidence type="ECO:0000256" key="2">
    <source>
        <dbReference type="ARBA" id="ARBA00022801"/>
    </source>
</evidence>
<feature type="domain" description="Glycosyl hydrolases family 2 sugar binding" evidence="7">
    <location>
        <begin position="32"/>
        <end position="162"/>
    </location>
</feature>
<dbReference type="PANTHER" id="PTHR42732">
    <property type="entry name" value="BETA-GALACTOSIDASE"/>
    <property type="match status" value="1"/>
</dbReference>
<dbReference type="Pfam" id="PF00703">
    <property type="entry name" value="Glyco_hydro_2"/>
    <property type="match status" value="1"/>
</dbReference>
<feature type="domain" description="Malectin" evidence="8">
    <location>
        <begin position="687"/>
        <end position="841"/>
    </location>
</feature>
<dbReference type="AlphaFoldDB" id="A0A1H1LIL2"/>
<dbReference type="InterPro" id="IPR006103">
    <property type="entry name" value="Glyco_hydro_2_cat"/>
</dbReference>
<dbReference type="SUPFAM" id="SSF51445">
    <property type="entry name" value="(Trans)glycosidases"/>
    <property type="match status" value="1"/>
</dbReference>
<dbReference type="PANTHER" id="PTHR42732:SF1">
    <property type="entry name" value="BETA-MANNOSIDASE"/>
    <property type="match status" value="1"/>
</dbReference>
<dbReference type="Proteomes" id="UP000198858">
    <property type="component" value="Chromosome I"/>
</dbReference>
<feature type="domain" description="Glycoside hydrolase family 2 immunoglobulin-like beta-sandwich" evidence="5">
    <location>
        <begin position="183"/>
        <end position="278"/>
    </location>
</feature>
<dbReference type="STRING" id="1250231.SAMN04488552_0791"/>
<feature type="domain" description="Glycoside hydrolase family 2 catalytic" evidence="6">
    <location>
        <begin position="286"/>
        <end position="587"/>
    </location>
</feature>
<dbReference type="PRINTS" id="PR00132">
    <property type="entry name" value="GLHYDRLASE2"/>
</dbReference>
<dbReference type="Gene3D" id="3.20.20.80">
    <property type="entry name" value="Glycosidases"/>
    <property type="match status" value="1"/>
</dbReference>
<dbReference type="InterPro" id="IPR006102">
    <property type="entry name" value="Ig-like_GH2"/>
</dbReference>
<protein>
    <submittedName>
        <fullName evidence="9">Beta-galactosidase</fullName>
    </submittedName>
</protein>
<dbReference type="InterPro" id="IPR023230">
    <property type="entry name" value="Glyco_hydro_2_CS"/>
</dbReference>
<evidence type="ECO:0000256" key="3">
    <source>
        <dbReference type="ARBA" id="ARBA00023295"/>
    </source>
</evidence>